<accession>W7HVZ9</accession>
<sequence length="570" mass="61969">MVSTRFLPWVVSLGIFGLGAYAGGNSGDWQHPVSADAQGLGLLPVREEELFPHLRRRADDLSRLHPQDEVKMFFGKAISESHVSLANMTVTKAAAGHPLLLLENFDDLTENITCTDNDTKLALKFLSKNAMDTALKAWDWVNQDEKDFFFLITHHHHMGCGVEEERTPYKIVAVRYDQENLTATLTKEAVSWDEALQNFELNLGTAEHPAAIRKRSLSLRRRDATRGALIDILCRSDKDLPVLFVNQCEGLKVIDSALEFALGDGKIDAIVDLGAKVAVTTIMDLDPFKGESGTASFSIGKPDAKERKSLTVLSKGVVEVKVQATCVGCFITGNIEYKVFASRKDGGKVDMFISVTPNVKGKIMLEVVGTISKEIEFNLLAEYLNTQLKTIAVGSILKVAPEVLNGPGIVLKGETSANVTLGFEFTTGNASVALSVGANPQLLHKNWNAASATPSFQFNSAKLEAHMSPYWRFGIGFGVDVIGKARVGAFAGFTTQLENVFKPGRCESDTGALGLIQQESTFKVDLGYKLVASTTTGNSLIDGFLHDLIPQPKDGKSLVKLPLEPVCKPV</sequence>
<feature type="signal peptide" evidence="1">
    <location>
        <begin position="1"/>
        <end position="22"/>
    </location>
</feature>
<evidence type="ECO:0000259" key="2">
    <source>
        <dbReference type="Pfam" id="PF22974"/>
    </source>
</evidence>
<organism evidence="3 4">
    <name type="scientific">Drechslerella stenobrocha 248</name>
    <dbReference type="NCBI Taxonomy" id="1043628"/>
    <lineage>
        <taxon>Eukaryota</taxon>
        <taxon>Fungi</taxon>
        <taxon>Dikarya</taxon>
        <taxon>Ascomycota</taxon>
        <taxon>Pezizomycotina</taxon>
        <taxon>Orbiliomycetes</taxon>
        <taxon>Orbiliales</taxon>
        <taxon>Orbiliaceae</taxon>
        <taxon>Drechslerella</taxon>
    </lineage>
</organism>
<evidence type="ECO:0000313" key="4">
    <source>
        <dbReference type="Proteomes" id="UP000024837"/>
    </source>
</evidence>
<evidence type="ECO:0000313" key="3">
    <source>
        <dbReference type="EMBL" id="EWC44237.1"/>
    </source>
</evidence>
<name>W7HVZ9_9PEZI</name>
<feature type="chain" id="PRO_5004893208" description="DUF7029 domain-containing protein" evidence="1">
    <location>
        <begin position="23"/>
        <end position="570"/>
    </location>
</feature>
<dbReference type="AlphaFoldDB" id="W7HVZ9"/>
<reference evidence="3 4" key="1">
    <citation type="submission" date="2013-05" db="EMBL/GenBank/DDBJ databases">
        <title>Drechslerella stenobrocha genome reveals carnivorous origination and mechanical trapping mechanism of predatory fungi.</title>
        <authorList>
            <person name="Liu X."/>
            <person name="Zhang W."/>
            <person name="Liu K."/>
        </authorList>
    </citation>
    <scope>NUCLEOTIDE SEQUENCE [LARGE SCALE GENOMIC DNA]</scope>
    <source>
        <strain evidence="3 4">248</strain>
    </source>
</reference>
<dbReference type="Pfam" id="PF22974">
    <property type="entry name" value="DUF7029"/>
    <property type="match status" value="1"/>
</dbReference>
<evidence type="ECO:0000256" key="1">
    <source>
        <dbReference type="SAM" id="SignalP"/>
    </source>
</evidence>
<dbReference type="Proteomes" id="UP000024837">
    <property type="component" value="Unassembled WGS sequence"/>
</dbReference>
<dbReference type="OrthoDB" id="160645at2759"/>
<proteinExistence type="predicted"/>
<gene>
    <name evidence="3" type="ORF">DRE_01063</name>
</gene>
<dbReference type="HOGENOM" id="CLU_020318_0_0_1"/>
<keyword evidence="4" id="KW-1185">Reference proteome</keyword>
<protein>
    <recommendedName>
        <fullName evidence="2">DUF7029 domain-containing protein</fullName>
    </recommendedName>
</protein>
<keyword evidence="1" id="KW-0732">Signal</keyword>
<feature type="domain" description="DUF7029" evidence="2">
    <location>
        <begin position="94"/>
        <end position="200"/>
    </location>
</feature>
<dbReference type="EMBL" id="KI966443">
    <property type="protein sequence ID" value="EWC44237.1"/>
    <property type="molecule type" value="Genomic_DNA"/>
</dbReference>
<dbReference type="InterPro" id="IPR054293">
    <property type="entry name" value="DUF7029"/>
</dbReference>